<feature type="compositionally biased region" description="Basic and acidic residues" evidence="2">
    <location>
        <begin position="203"/>
        <end position="212"/>
    </location>
</feature>
<protein>
    <submittedName>
        <fullName evidence="5">Unnamed protein product</fullName>
    </submittedName>
</protein>
<feature type="transmembrane region" description="Helical" evidence="3">
    <location>
        <begin position="830"/>
        <end position="850"/>
    </location>
</feature>
<keyword evidence="3" id="KW-1133">Transmembrane helix</keyword>
<dbReference type="InterPro" id="IPR010619">
    <property type="entry name" value="ThrE-like_N"/>
</dbReference>
<evidence type="ECO:0000313" key="5">
    <source>
        <dbReference type="EMBL" id="GMG21192.1"/>
    </source>
</evidence>
<evidence type="ECO:0000256" key="1">
    <source>
        <dbReference type="ARBA" id="ARBA00034125"/>
    </source>
</evidence>
<feature type="compositionally biased region" description="Polar residues" evidence="2">
    <location>
        <begin position="544"/>
        <end position="555"/>
    </location>
</feature>
<feature type="region of interest" description="Disordered" evidence="2">
    <location>
        <begin position="138"/>
        <end position="257"/>
    </location>
</feature>
<feature type="transmembrane region" description="Helical" evidence="3">
    <location>
        <begin position="761"/>
        <end position="782"/>
    </location>
</feature>
<name>A0A9W7DD66_AMBMO</name>
<feature type="region of interest" description="Disordered" evidence="2">
    <location>
        <begin position="536"/>
        <end position="573"/>
    </location>
</feature>
<feature type="compositionally biased region" description="Polar residues" evidence="2">
    <location>
        <begin position="62"/>
        <end position="72"/>
    </location>
</feature>
<sequence>MSRIKSHWRNKSKSAVDTEITDIPILEDDEENNELIRPVLPNFSSTSNIHNHPSHKPKQASDDLSSTASRSNDIPIPKPTERGDSKGLSDFDSSDVFTPADSAKNIRREIDDDFDADFDRDAGVGIAIGLPSTTSLGSAPNIVSPPGEVKRGTRIPMFNLGDSSSDESTDEEVQEYEEQDITEQFRGDNSLNRKISNKSNSSDLHKGVSLRDRLKRRFTISGHRQGSDDDIEKQVGSDVHSNDNHSSVSVSSGRDGGSSIHRHLSIFNKLLNPDVNVGMTPAAPGNGIMSRRAKPLDEEAAMESRGDYAPHIDEEQLRNEAKGIVSQHFGAMNMSSSTLATDSIPTHRVHHGHTDSSAFLTNDDILNDEFDDVRRDLNLADFDVPESAFKHKRVKKGIASALMGLYNRPSSTGTTIYTPSVISSGTVTPASFMDAGFDPDELKSKLNKIGSVDSNSKLNVPTKASGHRRSSSFGLSLAKMARSKSTEDSTGKKVKFENTEKSAFPDFSRIRTGTKEGELDLNSYDIDDDDYEDFDEKAGYSEPPQDTASIMSSIMPTRGNRKPRNKASTTGSNNKKKFKLKKRKFKKETAARITVHIADVLQRQRFILLLCKTLMLYGAPTHRLEEYMSMTSQVLEIDGSFIYIPGTMIVSFGDAATRTTDMKLVRCAQGLDLSKLDETYAVYKAVVHDRIGVIDASEQLEAMLKRKPKFNAWICVLFYAFASACVGPWAFGSSWIDIPICFGVGLVIGFLQFILCPRSSLYSCVFEVTASIVCSFICRALGSITRNGESVFCYAALVQSSLALILPGYIILCGSLELQSRNLVAGSVRMFYAFIYSLMLSFVGTDSFSFPCLQFV</sequence>
<dbReference type="OrthoDB" id="413008at2759"/>
<feature type="transmembrane region" description="Helical" evidence="3">
    <location>
        <begin position="710"/>
        <end position="730"/>
    </location>
</feature>
<keyword evidence="6" id="KW-1185">Reference proteome</keyword>
<evidence type="ECO:0000256" key="2">
    <source>
        <dbReference type="SAM" id="MobiDB-lite"/>
    </source>
</evidence>
<feature type="compositionally biased region" description="Low complexity" evidence="2">
    <location>
        <begin position="244"/>
        <end position="257"/>
    </location>
</feature>
<reference evidence="5" key="1">
    <citation type="submission" date="2023-04" db="EMBL/GenBank/DDBJ databases">
        <title>Ambrosiozyma monospora NBRC 1965.</title>
        <authorList>
            <person name="Ichikawa N."/>
            <person name="Sato H."/>
            <person name="Tonouchi N."/>
        </authorList>
    </citation>
    <scope>NUCLEOTIDE SEQUENCE</scope>
    <source>
        <strain evidence="5">NBRC 1965</strain>
    </source>
</reference>
<gene>
    <name evidence="5" type="ORF">Amon01_000180600</name>
</gene>
<evidence type="ECO:0000259" key="4">
    <source>
        <dbReference type="Pfam" id="PF06738"/>
    </source>
</evidence>
<feature type="domain" description="Threonine/serine exporter-like N-terminal" evidence="4">
    <location>
        <begin position="605"/>
        <end position="842"/>
    </location>
</feature>
<feature type="compositionally biased region" description="Basic residues" evidence="2">
    <location>
        <begin position="1"/>
        <end position="12"/>
    </location>
</feature>
<feature type="compositionally biased region" description="Polar residues" evidence="2">
    <location>
        <begin position="187"/>
        <end position="202"/>
    </location>
</feature>
<comment type="caution">
    <text evidence="5">The sequence shown here is derived from an EMBL/GenBank/DDBJ whole genome shotgun (WGS) entry which is preliminary data.</text>
</comment>
<keyword evidence="3" id="KW-0472">Membrane</keyword>
<feature type="compositionally biased region" description="Basic and acidic residues" evidence="2">
    <location>
        <begin position="232"/>
        <end position="243"/>
    </location>
</feature>
<evidence type="ECO:0000256" key="3">
    <source>
        <dbReference type="SAM" id="Phobius"/>
    </source>
</evidence>
<feature type="compositionally biased region" description="Acidic residues" evidence="2">
    <location>
        <begin position="164"/>
        <end position="181"/>
    </location>
</feature>
<feature type="compositionally biased region" description="Basic and acidic residues" evidence="2">
    <location>
        <begin position="79"/>
        <end position="89"/>
    </location>
</feature>
<keyword evidence="3" id="KW-0812">Transmembrane</keyword>
<dbReference type="Pfam" id="PF06738">
    <property type="entry name" value="ThrE"/>
    <property type="match status" value="1"/>
</dbReference>
<organism evidence="5 6">
    <name type="scientific">Ambrosiozyma monospora</name>
    <name type="common">Yeast</name>
    <name type="synonym">Endomycopsis monosporus</name>
    <dbReference type="NCBI Taxonomy" id="43982"/>
    <lineage>
        <taxon>Eukaryota</taxon>
        <taxon>Fungi</taxon>
        <taxon>Dikarya</taxon>
        <taxon>Ascomycota</taxon>
        <taxon>Saccharomycotina</taxon>
        <taxon>Pichiomycetes</taxon>
        <taxon>Pichiales</taxon>
        <taxon>Pichiaceae</taxon>
        <taxon>Ambrosiozyma</taxon>
    </lineage>
</organism>
<evidence type="ECO:0000313" key="6">
    <source>
        <dbReference type="Proteomes" id="UP001165063"/>
    </source>
</evidence>
<feature type="transmembrane region" description="Helical" evidence="3">
    <location>
        <begin position="794"/>
        <end position="818"/>
    </location>
</feature>
<accession>A0A9W7DD66</accession>
<dbReference type="EMBL" id="BSXU01000586">
    <property type="protein sequence ID" value="GMG21192.1"/>
    <property type="molecule type" value="Genomic_DNA"/>
</dbReference>
<proteinExistence type="inferred from homology"/>
<dbReference type="AlphaFoldDB" id="A0A9W7DD66"/>
<dbReference type="GO" id="GO:0022857">
    <property type="term" value="F:transmembrane transporter activity"/>
    <property type="evidence" value="ECO:0007669"/>
    <property type="project" value="InterPro"/>
</dbReference>
<feature type="region of interest" description="Disordered" evidence="2">
    <location>
        <begin position="1"/>
        <end position="103"/>
    </location>
</feature>
<dbReference type="Proteomes" id="UP001165063">
    <property type="component" value="Unassembled WGS sequence"/>
</dbReference>
<dbReference type="PANTHER" id="PTHR31082">
    <property type="entry name" value="PHEROMONE-REGULATED MEMBRANE PROTEIN 10"/>
    <property type="match status" value="1"/>
</dbReference>
<feature type="region of interest" description="Disordered" evidence="2">
    <location>
        <begin position="457"/>
        <end position="479"/>
    </location>
</feature>
<dbReference type="PANTHER" id="PTHR31082:SF4">
    <property type="entry name" value="PHEROMONE-REGULATED MEMBRANE PROTEIN 10"/>
    <property type="match status" value="1"/>
</dbReference>
<dbReference type="InterPro" id="IPR051361">
    <property type="entry name" value="ThrE/Ser_Exporter"/>
</dbReference>
<comment type="similarity">
    <text evidence="1">Belongs to the ThrE exporter (TC 2.A.79) family.</text>
</comment>
<feature type="compositionally biased region" description="Polar residues" evidence="2">
    <location>
        <begin position="42"/>
        <end position="51"/>
    </location>
</feature>
<feature type="transmembrane region" description="Helical" evidence="3">
    <location>
        <begin position="736"/>
        <end position="754"/>
    </location>
</feature>